<dbReference type="InParanoid" id="F8PL39"/>
<protein>
    <submittedName>
        <fullName evidence="1">Uncharacterized protein</fullName>
    </submittedName>
</protein>
<name>F8PL39_SERL3</name>
<evidence type="ECO:0000313" key="2">
    <source>
        <dbReference type="Proteomes" id="UP000008063"/>
    </source>
</evidence>
<dbReference type="AlphaFoldDB" id="F8PL39"/>
<evidence type="ECO:0000313" key="1">
    <source>
        <dbReference type="EMBL" id="EGO03947.1"/>
    </source>
</evidence>
<sequence>MSGSRFPGLLSAQHSSHDCGFIRQLLRKMQATVNQRGKTGRQGTTASVLQLVVCVAVRREHVFRSKYKERIMVLASWDMWRTFPHDQVRSCSQQVSWTSSEGYSMCSRLSPAEALYLCTALQNTVVGECCGSDFIAMNLEQILTAAKCIDLGYKEVALLLIAY</sequence>
<dbReference type="EMBL" id="GL945475">
    <property type="protein sequence ID" value="EGO03947.1"/>
    <property type="molecule type" value="Genomic_DNA"/>
</dbReference>
<dbReference type="Proteomes" id="UP000008063">
    <property type="component" value="Unassembled WGS sequence"/>
</dbReference>
<reference evidence="2" key="1">
    <citation type="journal article" date="2011" name="Science">
        <title>The plant cell wall-decomposing machinery underlies the functional diversity of forest fungi.</title>
        <authorList>
            <person name="Eastwood D.C."/>
            <person name="Floudas D."/>
            <person name="Binder M."/>
            <person name="Majcherczyk A."/>
            <person name="Schneider P."/>
            <person name="Aerts A."/>
            <person name="Asiegbu F.O."/>
            <person name="Baker S.E."/>
            <person name="Barry K."/>
            <person name="Bendiksby M."/>
            <person name="Blumentritt M."/>
            <person name="Coutinho P.M."/>
            <person name="Cullen D."/>
            <person name="de Vries R.P."/>
            <person name="Gathman A."/>
            <person name="Goodell B."/>
            <person name="Henrissat B."/>
            <person name="Ihrmark K."/>
            <person name="Kauserud H."/>
            <person name="Kohler A."/>
            <person name="LaButti K."/>
            <person name="Lapidus A."/>
            <person name="Lavin J.L."/>
            <person name="Lee Y.-H."/>
            <person name="Lindquist E."/>
            <person name="Lilly W."/>
            <person name="Lucas S."/>
            <person name="Morin E."/>
            <person name="Murat C."/>
            <person name="Oguiza J.A."/>
            <person name="Park J."/>
            <person name="Pisabarro A.G."/>
            <person name="Riley R."/>
            <person name="Rosling A."/>
            <person name="Salamov A."/>
            <person name="Schmidt O."/>
            <person name="Schmutz J."/>
            <person name="Skrede I."/>
            <person name="Stenlid J."/>
            <person name="Wiebenga A."/>
            <person name="Xie X."/>
            <person name="Kuees U."/>
            <person name="Hibbett D.S."/>
            <person name="Hoffmeister D."/>
            <person name="Hoegberg N."/>
            <person name="Martin F."/>
            <person name="Grigoriev I.V."/>
            <person name="Watkinson S.C."/>
        </authorList>
    </citation>
    <scope>NUCLEOTIDE SEQUENCE [LARGE SCALE GENOMIC DNA]</scope>
    <source>
        <strain evidence="2">strain S7.3</strain>
    </source>
</reference>
<proteinExistence type="predicted"/>
<keyword evidence="2" id="KW-1185">Reference proteome</keyword>
<accession>F8PL39</accession>
<gene>
    <name evidence="1" type="ORF">SERLA73DRAFT_175651</name>
</gene>
<dbReference type="HOGENOM" id="CLU_1628073_0_0_1"/>
<organism evidence="2">
    <name type="scientific">Serpula lacrymans var. lacrymans (strain S7.3)</name>
    <name type="common">Dry rot fungus</name>
    <dbReference type="NCBI Taxonomy" id="936435"/>
    <lineage>
        <taxon>Eukaryota</taxon>
        <taxon>Fungi</taxon>
        <taxon>Dikarya</taxon>
        <taxon>Basidiomycota</taxon>
        <taxon>Agaricomycotina</taxon>
        <taxon>Agaricomycetes</taxon>
        <taxon>Agaricomycetidae</taxon>
        <taxon>Boletales</taxon>
        <taxon>Coniophorineae</taxon>
        <taxon>Serpulaceae</taxon>
        <taxon>Serpula</taxon>
    </lineage>
</organism>